<keyword evidence="6" id="KW-0406">Ion transport</keyword>
<proteinExistence type="predicted"/>
<protein>
    <submittedName>
        <fullName evidence="9">Uncharacterized protein</fullName>
    </submittedName>
</protein>
<accession>A0A1Y5F938</accession>
<dbReference type="PANTHER" id="PTHR32024">
    <property type="entry name" value="TRK SYSTEM POTASSIUM UPTAKE PROTEIN TRKG-RELATED"/>
    <property type="match status" value="1"/>
</dbReference>
<gene>
    <name evidence="9" type="ORF">A9Q84_07350</name>
</gene>
<dbReference type="PANTHER" id="PTHR32024:SF1">
    <property type="entry name" value="KTR SYSTEM POTASSIUM UPTAKE PROTEIN B"/>
    <property type="match status" value="1"/>
</dbReference>
<evidence type="ECO:0000256" key="5">
    <source>
        <dbReference type="ARBA" id="ARBA00022989"/>
    </source>
</evidence>
<comment type="subcellular location">
    <subcellularLocation>
        <location evidence="1">Cell membrane</location>
        <topology evidence="1">Multi-pass membrane protein</topology>
    </subcellularLocation>
</comment>
<dbReference type="AlphaFoldDB" id="A0A1Y5F938"/>
<feature type="transmembrane region" description="Helical" evidence="8">
    <location>
        <begin position="34"/>
        <end position="52"/>
    </location>
</feature>
<evidence type="ECO:0000256" key="8">
    <source>
        <dbReference type="SAM" id="Phobius"/>
    </source>
</evidence>
<feature type="transmembrane region" description="Helical" evidence="8">
    <location>
        <begin position="110"/>
        <end position="134"/>
    </location>
</feature>
<feature type="transmembrane region" description="Helical" evidence="8">
    <location>
        <begin position="395"/>
        <end position="415"/>
    </location>
</feature>
<reference evidence="10" key="1">
    <citation type="journal article" date="2017" name="Proc. Natl. Acad. Sci. U.S.A.">
        <title>Simulation of Deepwater Horizon oil plume reveals substrate specialization within a complex community of hydrocarbon-degraders.</title>
        <authorList>
            <person name="Hu P."/>
            <person name="Dubinsky E.A."/>
            <person name="Probst A.J."/>
            <person name="Wang J."/>
            <person name="Sieber C.M.K."/>
            <person name="Tom L.M."/>
            <person name="Gardinali P."/>
            <person name="Banfield J.F."/>
            <person name="Atlas R.M."/>
            <person name="Andersen G.L."/>
        </authorList>
    </citation>
    <scope>NUCLEOTIDE SEQUENCE [LARGE SCALE GENOMIC DNA]</scope>
</reference>
<evidence type="ECO:0000256" key="1">
    <source>
        <dbReference type="ARBA" id="ARBA00004651"/>
    </source>
</evidence>
<feature type="transmembrane region" description="Helical" evidence="8">
    <location>
        <begin position="178"/>
        <end position="197"/>
    </location>
</feature>
<feature type="transmembrane region" description="Helical" evidence="8">
    <location>
        <begin position="334"/>
        <end position="356"/>
    </location>
</feature>
<feature type="transmembrane region" description="Helical" evidence="8">
    <location>
        <begin position="146"/>
        <end position="166"/>
    </location>
</feature>
<evidence type="ECO:0000256" key="7">
    <source>
        <dbReference type="ARBA" id="ARBA00023136"/>
    </source>
</evidence>
<keyword evidence="3" id="KW-1003">Cell membrane</keyword>
<evidence type="ECO:0000313" key="10">
    <source>
        <dbReference type="Proteomes" id="UP000196531"/>
    </source>
</evidence>
<keyword evidence="5 8" id="KW-1133">Transmembrane helix</keyword>
<dbReference type="Pfam" id="PF02386">
    <property type="entry name" value="TrkH"/>
    <property type="match status" value="1"/>
</dbReference>
<organism evidence="9 10">
    <name type="scientific">Halobacteriovorax marinus</name>
    <dbReference type="NCBI Taxonomy" id="97084"/>
    <lineage>
        <taxon>Bacteria</taxon>
        <taxon>Pseudomonadati</taxon>
        <taxon>Bdellovibrionota</taxon>
        <taxon>Bacteriovoracia</taxon>
        <taxon>Bacteriovoracales</taxon>
        <taxon>Halobacteriovoraceae</taxon>
        <taxon>Halobacteriovorax</taxon>
    </lineage>
</organism>
<feature type="transmembrane region" description="Helical" evidence="8">
    <location>
        <begin position="64"/>
        <end position="90"/>
    </location>
</feature>
<keyword evidence="2" id="KW-0813">Transport</keyword>
<comment type="caution">
    <text evidence="9">The sequence shown here is derived from an EMBL/GenBank/DDBJ whole genome shotgun (WGS) entry which is preliminary data.</text>
</comment>
<dbReference type="GO" id="GO:0005886">
    <property type="term" value="C:plasma membrane"/>
    <property type="evidence" value="ECO:0007669"/>
    <property type="project" value="UniProtKB-SubCell"/>
</dbReference>
<keyword evidence="7 8" id="KW-0472">Membrane</keyword>
<evidence type="ECO:0000313" key="9">
    <source>
        <dbReference type="EMBL" id="OUR97446.1"/>
    </source>
</evidence>
<keyword evidence="4 8" id="KW-0812">Transmembrane</keyword>
<dbReference type="GO" id="GO:0030001">
    <property type="term" value="P:metal ion transport"/>
    <property type="evidence" value="ECO:0007669"/>
    <property type="project" value="UniProtKB-ARBA"/>
</dbReference>
<evidence type="ECO:0000256" key="2">
    <source>
        <dbReference type="ARBA" id="ARBA00022448"/>
    </source>
</evidence>
<evidence type="ECO:0000256" key="6">
    <source>
        <dbReference type="ARBA" id="ARBA00023065"/>
    </source>
</evidence>
<evidence type="ECO:0000256" key="4">
    <source>
        <dbReference type="ARBA" id="ARBA00022692"/>
    </source>
</evidence>
<dbReference type="InterPro" id="IPR003445">
    <property type="entry name" value="Cat_transpt"/>
</dbReference>
<dbReference type="GO" id="GO:0008324">
    <property type="term" value="F:monoatomic cation transmembrane transporter activity"/>
    <property type="evidence" value="ECO:0007669"/>
    <property type="project" value="InterPro"/>
</dbReference>
<dbReference type="Proteomes" id="UP000196531">
    <property type="component" value="Unassembled WGS sequence"/>
</dbReference>
<name>A0A1Y5F938_9BACT</name>
<feature type="transmembrane region" description="Helical" evidence="8">
    <location>
        <begin position="286"/>
        <end position="314"/>
    </location>
</feature>
<sequence>MVLFSFLGVIFLGTFLLMLPISSADGKSISFIDGFFMATSATCVTGLTTLSLQDNFSLFGQVVTLVLIQIGGLSIMTLYSSMAILLGRSMRMKDRVIMQDLLDVSSLEELFAMIVNIIKYTFLIELWGGIVLTIAFTFEGFEFGKALYYGFFHSISAFCNAGFSLFNNSLESYSTSPMITGTIAILITLGGLGFIVLKELKEVITKGKKLVRLGLHSKIVITTSIVLTVSGTVFIFFGEFLNSIDSYTLWEKMQISVFQSVTLRTAGFNSIPLTSLNKYSIYMMTLFMFIGGSPGSTAGGVKTTTLAILFYSIKSTLLGEKKVTVLDRRIPSPMVVRGTALMFISILTTSVFILLIMKIEPEQSFLPIFFEVISASGTVGLTLGITPYLSVMGKMAISALMLIGRIGPLTLILAIGQRNRNRGKVDYPDGRIMIG</sequence>
<feature type="transmembrane region" description="Helical" evidence="8">
    <location>
        <begin position="368"/>
        <end position="389"/>
    </location>
</feature>
<feature type="transmembrane region" description="Helical" evidence="8">
    <location>
        <begin position="218"/>
        <end position="237"/>
    </location>
</feature>
<dbReference type="EMBL" id="MAAO01000006">
    <property type="protein sequence ID" value="OUR97446.1"/>
    <property type="molecule type" value="Genomic_DNA"/>
</dbReference>
<evidence type="ECO:0000256" key="3">
    <source>
        <dbReference type="ARBA" id="ARBA00022475"/>
    </source>
</evidence>